<accession>A0A833VGG7</accession>
<organism evidence="4 5">
    <name type="scientific">Carex littledalei</name>
    <dbReference type="NCBI Taxonomy" id="544730"/>
    <lineage>
        <taxon>Eukaryota</taxon>
        <taxon>Viridiplantae</taxon>
        <taxon>Streptophyta</taxon>
        <taxon>Embryophyta</taxon>
        <taxon>Tracheophyta</taxon>
        <taxon>Spermatophyta</taxon>
        <taxon>Magnoliopsida</taxon>
        <taxon>Liliopsida</taxon>
        <taxon>Poales</taxon>
        <taxon>Cyperaceae</taxon>
        <taxon>Cyperoideae</taxon>
        <taxon>Cariceae</taxon>
        <taxon>Carex</taxon>
        <taxon>Carex subgen. Euthyceras</taxon>
    </lineage>
</organism>
<keyword evidence="5" id="KW-1185">Reference proteome</keyword>
<comment type="caution">
    <text evidence="4">The sequence shown here is derived from an EMBL/GenBank/DDBJ whole genome shotgun (WGS) entry which is preliminary data.</text>
</comment>
<gene>
    <name evidence="4" type="ORF">FCM35_KLT18398</name>
</gene>
<proteinExistence type="inferred from homology"/>
<evidence type="ECO:0000313" key="5">
    <source>
        <dbReference type="Proteomes" id="UP000623129"/>
    </source>
</evidence>
<dbReference type="Proteomes" id="UP000623129">
    <property type="component" value="Unassembled WGS sequence"/>
</dbReference>
<keyword evidence="2 3" id="KW-0732">Signal</keyword>
<evidence type="ECO:0000256" key="3">
    <source>
        <dbReference type="SAM" id="SignalP"/>
    </source>
</evidence>
<dbReference type="InterPro" id="IPR006969">
    <property type="entry name" value="Stig-like"/>
</dbReference>
<protein>
    <submittedName>
        <fullName evidence="4">Stigma-specific STIG1-like protein 3</fullName>
    </submittedName>
</protein>
<reference evidence="4" key="1">
    <citation type="submission" date="2020-01" db="EMBL/GenBank/DDBJ databases">
        <title>Genome sequence of Kobresia littledalei, the first chromosome-level genome in the family Cyperaceae.</title>
        <authorList>
            <person name="Qu G."/>
        </authorList>
    </citation>
    <scope>NUCLEOTIDE SEQUENCE</scope>
    <source>
        <strain evidence="4">C.B.Clarke</strain>
        <tissue evidence="4">Leaf</tissue>
    </source>
</reference>
<evidence type="ECO:0000256" key="1">
    <source>
        <dbReference type="ARBA" id="ARBA00006010"/>
    </source>
</evidence>
<name>A0A833VGG7_9POAL</name>
<dbReference type="OrthoDB" id="2013942at2759"/>
<feature type="signal peptide" evidence="3">
    <location>
        <begin position="1"/>
        <end position="25"/>
    </location>
</feature>
<evidence type="ECO:0000313" key="4">
    <source>
        <dbReference type="EMBL" id="KAF3337811.1"/>
    </source>
</evidence>
<feature type="chain" id="PRO_5032581628" evidence="3">
    <location>
        <begin position="26"/>
        <end position="191"/>
    </location>
</feature>
<sequence length="191" mass="21999">MPSYLSPLILFYVVLLLTTLSFSNSKLQEIELQQQNNTENHNTTISPFLTKLKGGQNRQRRARLQEHDCWLKPWICRKQLKPFEPMFCCRNRCVNVGSDPDNCGFCGIRCPFGWRCCHGICVDPMINPFHCGDCDRKCQFPYPCLYGICGYGGETIIPHPDPHPPKYPEPPFPFRPDEERDIAALGLHKVE</sequence>
<dbReference type="PANTHER" id="PTHR33227:SF48">
    <property type="entry name" value="STIGMA-SPECIFIC STIG1-LIKE PROTEIN 4"/>
    <property type="match status" value="1"/>
</dbReference>
<dbReference type="EMBL" id="SWLB01000006">
    <property type="protein sequence ID" value="KAF3337811.1"/>
    <property type="molecule type" value="Genomic_DNA"/>
</dbReference>
<evidence type="ECO:0000256" key="2">
    <source>
        <dbReference type="ARBA" id="ARBA00022729"/>
    </source>
</evidence>
<dbReference type="AlphaFoldDB" id="A0A833VGG7"/>
<dbReference type="PANTHER" id="PTHR33227">
    <property type="entry name" value="STIGMA-SPECIFIC STIG1-LIKE PROTEIN 3"/>
    <property type="match status" value="1"/>
</dbReference>
<comment type="similarity">
    <text evidence="1">Belongs to the STIG1 family.</text>
</comment>
<dbReference type="Pfam" id="PF04885">
    <property type="entry name" value="Stig1"/>
    <property type="match status" value="1"/>
</dbReference>